<protein>
    <submittedName>
        <fullName evidence="1">Uncharacterized protein</fullName>
    </submittedName>
</protein>
<dbReference type="RefSeq" id="XP_068363939.1">
    <property type="nucleotide sequence ID" value="XM_068501056.1"/>
</dbReference>
<evidence type="ECO:0000313" key="1">
    <source>
        <dbReference type="EMBL" id="OHT10803.1"/>
    </source>
</evidence>
<dbReference type="Proteomes" id="UP000179807">
    <property type="component" value="Unassembled WGS sequence"/>
</dbReference>
<accession>A0A1J4KHW8</accession>
<organism evidence="1 2">
    <name type="scientific">Tritrichomonas foetus</name>
    <dbReference type="NCBI Taxonomy" id="1144522"/>
    <lineage>
        <taxon>Eukaryota</taxon>
        <taxon>Metamonada</taxon>
        <taxon>Parabasalia</taxon>
        <taxon>Tritrichomonadida</taxon>
        <taxon>Tritrichomonadidae</taxon>
        <taxon>Tritrichomonas</taxon>
    </lineage>
</organism>
<dbReference type="AlphaFoldDB" id="A0A1J4KHW8"/>
<reference evidence="1" key="1">
    <citation type="submission" date="2016-10" db="EMBL/GenBank/DDBJ databases">
        <authorList>
            <person name="Benchimol M."/>
            <person name="Almeida L.G."/>
            <person name="Vasconcelos A.T."/>
            <person name="Perreira-Neves A."/>
            <person name="Rosa I.A."/>
            <person name="Tasca T."/>
            <person name="Bogo M.R."/>
            <person name="de Souza W."/>
        </authorList>
    </citation>
    <scope>NUCLEOTIDE SEQUENCE [LARGE SCALE GENOMIC DNA]</scope>
    <source>
        <strain evidence="1">K</strain>
    </source>
</reference>
<dbReference type="GeneID" id="94835760"/>
<proteinExistence type="predicted"/>
<sequence>MKKSWRERKHTTTWKHISILDENGNLENIFLLDRHGNLATKLPRQPRRMINPPPVQEPKKLRRRAKMIATPEELNSIAQLTYSSLHNLVSNEKDRTLTNMNNQNMIFYQNNKLTTKNQQKNENFVCEKSLENSSEIFETFTENTEIVEADTLFNLNDEFFVEKNNEKSQFNKIQCEIEQSKRLVKELSASMDLDIHLNLKMEKEFPSFESFILIDGNETNVSISCDDFVGTAAAAVSLSSEEDEDYTSFDSIVNQLPIIY</sequence>
<evidence type="ECO:0000313" key="2">
    <source>
        <dbReference type="Proteomes" id="UP000179807"/>
    </source>
</evidence>
<keyword evidence="2" id="KW-1185">Reference proteome</keyword>
<dbReference type="VEuPathDB" id="TrichDB:TRFO_19862"/>
<name>A0A1J4KHW8_9EUKA</name>
<gene>
    <name evidence="1" type="ORF">TRFO_19862</name>
</gene>
<dbReference type="EMBL" id="MLAK01000602">
    <property type="protein sequence ID" value="OHT10803.1"/>
    <property type="molecule type" value="Genomic_DNA"/>
</dbReference>
<comment type="caution">
    <text evidence="1">The sequence shown here is derived from an EMBL/GenBank/DDBJ whole genome shotgun (WGS) entry which is preliminary data.</text>
</comment>